<organism evidence="2 3">
    <name type="scientific">Elizabethkingia argenteiflava</name>
    <dbReference type="NCBI Taxonomy" id="2681556"/>
    <lineage>
        <taxon>Bacteria</taxon>
        <taxon>Pseudomonadati</taxon>
        <taxon>Bacteroidota</taxon>
        <taxon>Flavobacteriia</taxon>
        <taxon>Flavobacteriales</taxon>
        <taxon>Weeksellaceae</taxon>
        <taxon>Elizabethkingia</taxon>
    </lineage>
</organism>
<dbReference type="Proteomes" id="UP000553459">
    <property type="component" value="Unassembled WGS sequence"/>
</dbReference>
<feature type="signal peptide" evidence="1">
    <location>
        <begin position="1"/>
        <end position="21"/>
    </location>
</feature>
<accession>A0A845PWT4</accession>
<reference evidence="2 3" key="1">
    <citation type="submission" date="2019-11" db="EMBL/GenBank/DDBJ databases">
        <title>Characterization of Elizabethkingia argenteiflava sp. nov., isolated from inner surface of Soybean Pods.</title>
        <authorList>
            <person name="Mo S."/>
        </authorList>
    </citation>
    <scope>NUCLEOTIDE SEQUENCE [LARGE SCALE GENOMIC DNA]</scope>
    <source>
        <strain evidence="2 3">YB22</strain>
    </source>
</reference>
<evidence type="ECO:0000313" key="3">
    <source>
        <dbReference type="Proteomes" id="UP000553459"/>
    </source>
</evidence>
<keyword evidence="1" id="KW-0732">Signal</keyword>
<proteinExistence type="predicted"/>
<evidence type="ECO:0000256" key="1">
    <source>
        <dbReference type="SAM" id="SignalP"/>
    </source>
</evidence>
<protein>
    <submittedName>
        <fullName evidence="2">SPOR domain-containing protein</fullName>
    </submittedName>
</protein>
<comment type="caution">
    <text evidence="2">The sequence shown here is derived from an EMBL/GenBank/DDBJ whole genome shotgun (WGS) entry which is preliminary data.</text>
</comment>
<name>A0A845PWT4_9FLAO</name>
<gene>
    <name evidence="2" type="ORF">GNY06_09860</name>
</gene>
<dbReference type="RefSeq" id="WP_166519929.1">
    <property type="nucleotide sequence ID" value="NZ_JAAABJ010000595.1"/>
</dbReference>
<evidence type="ECO:0000313" key="2">
    <source>
        <dbReference type="EMBL" id="NAW51663.1"/>
    </source>
</evidence>
<keyword evidence="3" id="KW-1185">Reference proteome</keyword>
<dbReference type="AlphaFoldDB" id="A0A845PWT4"/>
<dbReference type="EMBL" id="JAAABJ010000595">
    <property type="protein sequence ID" value="NAW51663.1"/>
    <property type="molecule type" value="Genomic_DNA"/>
</dbReference>
<sequence>MEKILKIGLIAALFCFQNICAQTMVTKSDSINGGVYFTQMDSRIDALLVKSEGNCRISKTPVVSNSSGVRGAEATDVRPFRAPAKSTSVPRSLTTADICRNTPKLSGYKIQVAITNNGADANRIRYEVRRNFPDLRIELDSSLRPNYKILAGSYFSKSSGATDLKRVRHIYTSAVLVPYRIFCVEAK</sequence>
<feature type="chain" id="PRO_5032886037" evidence="1">
    <location>
        <begin position="22"/>
        <end position="187"/>
    </location>
</feature>